<evidence type="ECO:0000259" key="4">
    <source>
        <dbReference type="SMART" id="SM00797"/>
    </source>
</evidence>
<dbReference type="InterPro" id="IPR052708">
    <property type="entry name" value="PxpC"/>
</dbReference>
<dbReference type="GO" id="GO:0005524">
    <property type="term" value="F:ATP binding"/>
    <property type="evidence" value="ECO:0007669"/>
    <property type="project" value="UniProtKB-KW"/>
</dbReference>
<dbReference type="GO" id="GO:0016787">
    <property type="term" value="F:hydrolase activity"/>
    <property type="evidence" value="ECO:0007669"/>
    <property type="project" value="UniProtKB-KW"/>
</dbReference>
<dbReference type="OrthoDB" id="9782422at2"/>
<dbReference type="PANTHER" id="PTHR43309:SF3">
    <property type="entry name" value="5-OXOPROLINASE SUBUNIT C"/>
    <property type="match status" value="1"/>
</dbReference>
<dbReference type="Gene3D" id="2.40.100.10">
    <property type="entry name" value="Cyclophilin-like"/>
    <property type="match status" value="1"/>
</dbReference>
<evidence type="ECO:0000313" key="5">
    <source>
        <dbReference type="EMBL" id="PZX54172.1"/>
    </source>
</evidence>
<proteinExistence type="predicted"/>
<evidence type="ECO:0000313" key="6">
    <source>
        <dbReference type="Proteomes" id="UP000248882"/>
    </source>
</evidence>
<keyword evidence="6" id="KW-1185">Reference proteome</keyword>
<evidence type="ECO:0000256" key="1">
    <source>
        <dbReference type="ARBA" id="ARBA00022741"/>
    </source>
</evidence>
<accession>A0A2W7STW8</accession>
<dbReference type="PANTHER" id="PTHR43309">
    <property type="entry name" value="5-OXOPROLINASE SUBUNIT C"/>
    <property type="match status" value="1"/>
</dbReference>
<evidence type="ECO:0000256" key="2">
    <source>
        <dbReference type="ARBA" id="ARBA00022801"/>
    </source>
</evidence>
<organism evidence="5 6">
    <name type="scientific">Algoriphagus chordae</name>
    <dbReference type="NCBI Taxonomy" id="237019"/>
    <lineage>
        <taxon>Bacteria</taxon>
        <taxon>Pseudomonadati</taxon>
        <taxon>Bacteroidota</taxon>
        <taxon>Cytophagia</taxon>
        <taxon>Cytophagales</taxon>
        <taxon>Cyclobacteriaceae</taxon>
        <taxon>Algoriphagus</taxon>
    </lineage>
</organism>
<protein>
    <submittedName>
        <fullName evidence="5">Biotin-dependent carboxylase-like uncharacterized protein</fullName>
    </submittedName>
</protein>
<dbReference type="InterPro" id="IPR029000">
    <property type="entry name" value="Cyclophilin-like_dom_sf"/>
</dbReference>
<dbReference type="AlphaFoldDB" id="A0A2W7STW8"/>
<sequence length="286" mass="31928">MIQATGYLKIVKTGPGTSIQDEGRTGFAQYGVPHSGALDSQSYRWVNHLLRNHIDAAVLEICQPGLKIKFDSATEICFAGAKTAVKLNGQVISSAGIQEIRANDHLEIGAFQEGSILYLGIKKGFQSEKIMNSRSWYMGVTSSDYAKKGDLIPYFTNHSPSCYTASKVKWDFVWAQERRIKVYPGPEWDLLNMENRELIESMEFTFSELKNRMAIQLAELLPNSLPEMETAPVFPGTVQLTSGGKLLVLMKDAQVTGGYPRILQLSEEAIAILAQKNPHQKFKFQF</sequence>
<name>A0A2W7STW8_9BACT</name>
<keyword evidence="1" id="KW-0547">Nucleotide-binding</keyword>
<dbReference type="SMART" id="SM00797">
    <property type="entry name" value="AHS2"/>
    <property type="match status" value="1"/>
</dbReference>
<dbReference type="Proteomes" id="UP000248882">
    <property type="component" value="Unassembled WGS sequence"/>
</dbReference>
<feature type="domain" description="Carboxyltransferase" evidence="4">
    <location>
        <begin position="29"/>
        <end position="286"/>
    </location>
</feature>
<dbReference type="EMBL" id="QKZT01000005">
    <property type="protein sequence ID" value="PZX54172.1"/>
    <property type="molecule type" value="Genomic_DNA"/>
</dbReference>
<comment type="caution">
    <text evidence="5">The sequence shown here is derived from an EMBL/GenBank/DDBJ whole genome shotgun (WGS) entry which is preliminary data.</text>
</comment>
<dbReference type="Pfam" id="PF02626">
    <property type="entry name" value="CT_A_B"/>
    <property type="match status" value="1"/>
</dbReference>
<dbReference type="RefSeq" id="WP_111317758.1">
    <property type="nucleotide sequence ID" value="NZ_QKZT01000005.1"/>
</dbReference>
<evidence type="ECO:0000256" key="3">
    <source>
        <dbReference type="ARBA" id="ARBA00022840"/>
    </source>
</evidence>
<gene>
    <name evidence="5" type="ORF">LV85_01512</name>
</gene>
<dbReference type="InterPro" id="IPR003778">
    <property type="entry name" value="CT_A_B"/>
</dbReference>
<keyword evidence="3" id="KW-0067">ATP-binding</keyword>
<reference evidence="5 6" key="1">
    <citation type="submission" date="2018-06" db="EMBL/GenBank/DDBJ databases">
        <title>Genomic Encyclopedia of Archaeal and Bacterial Type Strains, Phase II (KMG-II): from individual species to whole genera.</title>
        <authorList>
            <person name="Goeker M."/>
        </authorList>
    </citation>
    <scope>NUCLEOTIDE SEQUENCE [LARGE SCALE GENOMIC DNA]</scope>
    <source>
        <strain evidence="5 6">DSM 19830</strain>
    </source>
</reference>
<keyword evidence="2" id="KW-0378">Hydrolase</keyword>